<dbReference type="RefSeq" id="WP_265361975.1">
    <property type="nucleotide sequence ID" value="NZ_CP110636.1"/>
</dbReference>
<dbReference type="EMBL" id="CP110636">
    <property type="protein sequence ID" value="UZJ30540.1"/>
    <property type="molecule type" value="Genomic_DNA"/>
</dbReference>
<reference evidence="2" key="1">
    <citation type="submission" date="2022-11" db="EMBL/GenBank/DDBJ databases">
        <title>Identification and genomic analyses of a novel endophytic actinobacterium Streptomyces endophytica sp. nov. with potential for biocontrol of Yam anthracnose.</title>
        <authorList>
            <person name="Huang X."/>
        </authorList>
    </citation>
    <scope>NUCLEOTIDE SEQUENCE</scope>
    <source>
        <strain evidence="2">HNM0140</strain>
    </source>
</reference>
<sequence>MTIYLKRAGMTAAVITAGTMAATLGLQTLGAQSAAAAQPTAAERPMVAAAGRSASETICIPTFHRGD</sequence>
<keyword evidence="1" id="KW-0732">Signal</keyword>
<protein>
    <submittedName>
        <fullName evidence="2">Uncharacterized protein</fullName>
    </submittedName>
</protein>
<proteinExistence type="predicted"/>
<organism evidence="2 3">
    <name type="scientific">Streptomyces endophytica</name>
    <dbReference type="NCBI Taxonomy" id="2991496"/>
    <lineage>
        <taxon>Bacteria</taxon>
        <taxon>Bacillati</taxon>
        <taxon>Actinomycetota</taxon>
        <taxon>Actinomycetes</taxon>
        <taxon>Kitasatosporales</taxon>
        <taxon>Streptomycetaceae</taxon>
        <taxon>Streptomyces</taxon>
    </lineage>
</organism>
<evidence type="ECO:0000313" key="2">
    <source>
        <dbReference type="EMBL" id="UZJ30540.1"/>
    </source>
</evidence>
<dbReference type="Proteomes" id="UP001164959">
    <property type="component" value="Chromosome"/>
</dbReference>
<accession>A0ABY6P9N7</accession>
<gene>
    <name evidence="2" type="ORF">OJ254_09470</name>
</gene>
<keyword evidence="3" id="KW-1185">Reference proteome</keyword>
<evidence type="ECO:0000313" key="3">
    <source>
        <dbReference type="Proteomes" id="UP001164959"/>
    </source>
</evidence>
<feature type="signal peptide" evidence="1">
    <location>
        <begin position="1"/>
        <end position="21"/>
    </location>
</feature>
<feature type="chain" id="PRO_5047155112" evidence="1">
    <location>
        <begin position="22"/>
        <end position="67"/>
    </location>
</feature>
<evidence type="ECO:0000256" key="1">
    <source>
        <dbReference type="SAM" id="SignalP"/>
    </source>
</evidence>
<name>A0ABY6P9N7_9ACTN</name>